<comment type="caution">
    <text evidence="1">The sequence shown here is derived from an EMBL/GenBank/DDBJ whole genome shotgun (WGS) entry which is preliminary data.</text>
</comment>
<reference evidence="1" key="1">
    <citation type="submission" date="2021-05" db="EMBL/GenBank/DDBJ databases">
        <title>A free-living protist that lacks canonical eukaryotic 1 DNA replication and segregation systems.</title>
        <authorList>
            <person name="Salas-Leiva D.E."/>
            <person name="Tromer E.C."/>
            <person name="Curtis B.A."/>
            <person name="Jerlstrom-Hultqvist J."/>
            <person name="Kolisko M."/>
            <person name="Yi Z."/>
            <person name="Salas-Leiva J.S."/>
            <person name="Gallot-Lavallee L."/>
            <person name="Kops G.J.P.L."/>
            <person name="Archibald J.M."/>
            <person name="Simpson A.G.B."/>
            <person name="Roger A.J."/>
        </authorList>
    </citation>
    <scope>NUCLEOTIDE SEQUENCE</scope>
    <source>
        <strain evidence="1">BICM</strain>
    </source>
</reference>
<evidence type="ECO:0008006" key="3">
    <source>
        <dbReference type="Google" id="ProtNLM"/>
    </source>
</evidence>
<dbReference type="EMBL" id="JAHDYR010000038">
    <property type="protein sequence ID" value="KAG9392318.1"/>
    <property type="molecule type" value="Genomic_DNA"/>
</dbReference>
<keyword evidence="2" id="KW-1185">Reference proteome</keyword>
<dbReference type="InterPro" id="IPR036940">
    <property type="entry name" value="PI3/4_kinase_cat_sf"/>
</dbReference>
<dbReference type="Gene3D" id="1.10.1070.11">
    <property type="entry name" value="Phosphatidylinositol 3-/4-kinase, catalytic domain"/>
    <property type="match status" value="1"/>
</dbReference>
<evidence type="ECO:0000313" key="1">
    <source>
        <dbReference type="EMBL" id="KAG9392318.1"/>
    </source>
</evidence>
<sequence length="344" mass="37821">MYGHHIRLCDTMPTLRESPHFGQFYVAECENHGLVERKKQLMNGTASRFADHNCPKNVWTIFSSTTQPIVAKFPQKPLEEVVAAEFLTRFGFQKLIYHVHGAASEQAARIRSIIGFGVPRRATLIMPYIQGLSLAAYNHSGIIYEAEQLGALAICDCILNNCDRLSVLVDHAGNYLNIIGVGHKLVPIDNHLIIPAESAEPVFQRRLLSLVEDVLSDGGLTDASTSSRPLKPTELSPPNHPIGQLVASVSQFFAAPPNEIEAAIRRGARSALDTFRHMQVGDFKRLEMDVLRLVGHTSFAGEDLGSLLGQLRKAHGVVRAARDRVGGYDVREVDVLLEAAMAMA</sequence>
<evidence type="ECO:0000313" key="2">
    <source>
        <dbReference type="Proteomes" id="UP000717585"/>
    </source>
</evidence>
<dbReference type="SUPFAM" id="SSF56112">
    <property type="entry name" value="Protein kinase-like (PK-like)"/>
    <property type="match status" value="1"/>
</dbReference>
<dbReference type="AlphaFoldDB" id="A0A8J6E0J4"/>
<organism evidence="1 2">
    <name type="scientific">Carpediemonas membranifera</name>
    <dbReference type="NCBI Taxonomy" id="201153"/>
    <lineage>
        <taxon>Eukaryota</taxon>
        <taxon>Metamonada</taxon>
        <taxon>Carpediemonas-like organisms</taxon>
        <taxon>Carpediemonas</taxon>
    </lineage>
</organism>
<proteinExistence type="predicted"/>
<dbReference type="Proteomes" id="UP000717585">
    <property type="component" value="Unassembled WGS sequence"/>
</dbReference>
<accession>A0A8J6E0J4</accession>
<gene>
    <name evidence="1" type="ORF">J8273_5307</name>
</gene>
<name>A0A8J6E0J4_9EUKA</name>
<protein>
    <recommendedName>
        <fullName evidence="3">Actin-fragmin kinase catalytic domain-containing protein</fullName>
    </recommendedName>
</protein>
<dbReference type="InterPro" id="IPR011009">
    <property type="entry name" value="Kinase-like_dom_sf"/>
</dbReference>